<feature type="transmembrane region" description="Helical" evidence="4">
    <location>
        <begin position="130"/>
        <end position="153"/>
    </location>
</feature>
<keyword evidence="4" id="KW-1133">Transmembrane helix</keyword>
<comment type="caution">
    <text evidence="6">The sequence shown here is derived from an EMBL/GenBank/DDBJ whole genome shotgun (WGS) entry which is preliminary data.</text>
</comment>
<dbReference type="Proteomes" id="UP001362999">
    <property type="component" value="Unassembled WGS sequence"/>
</dbReference>
<reference evidence="6 7" key="1">
    <citation type="journal article" date="2024" name="J Genomics">
        <title>Draft genome sequencing and assembly of Favolaschia claudopus CIRM-BRFM 2984 isolated from oak limbs.</title>
        <authorList>
            <person name="Navarro D."/>
            <person name="Drula E."/>
            <person name="Chaduli D."/>
            <person name="Cazenave R."/>
            <person name="Ahrendt S."/>
            <person name="Wang J."/>
            <person name="Lipzen A."/>
            <person name="Daum C."/>
            <person name="Barry K."/>
            <person name="Grigoriev I.V."/>
            <person name="Favel A."/>
            <person name="Rosso M.N."/>
            <person name="Martin F."/>
        </authorList>
    </citation>
    <scope>NUCLEOTIDE SEQUENCE [LARGE SCALE GENOMIC DNA]</scope>
    <source>
        <strain evidence="6 7">CIRM-BRFM 2984</strain>
    </source>
</reference>
<evidence type="ECO:0000313" key="7">
    <source>
        <dbReference type="Proteomes" id="UP001362999"/>
    </source>
</evidence>
<keyword evidence="1" id="KW-0507">mRNA processing</keyword>
<gene>
    <name evidence="6" type="ORF">R3P38DRAFT_3227804</name>
</gene>
<organism evidence="6 7">
    <name type="scientific">Favolaschia claudopus</name>
    <dbReference type="NCBI Taxonomy" id="2862362"/>
    <lineage>
        <taxon>Eukaryota</taxon>
        <taxon>Fungi</taxon>
        <taxon>Dikarya</taxon>
        <taxon>Basidiomycota</taxon>
        <taxon>Agaricomycotina</taxon>
        <taxon>Agaricomycetes</taxon>
        <taxon>Agaricomycetidae</taxon>
        <taxon>Agaricales</taxon>
        <taxon>Marasmiineae</taxon>
        <taxon>Mycenaceae</taxon>
        <taxon>Favolaschia</taxon>
    </lineage>
</organism>
<dbReference type="InterPro" id="IPR036875">
    <property type="entry name" value="Znf_CCHC_sf"/>
</dbReference>
<evidence type="ECO:0000256" key="2">
    <source>
        <dbReference type="PROSITE-ProRule" id="PRU00047"/>
    </source>
</evidence>
<protein>
    <recommendedName>
        <fullName evidence="5">CCHC-type domain-containing protein</fullName>
    </recommendedName>
</protein>
<sequence>MSLIVSPTHPTPSSLSTASTFRRIAFYLVCPVLPFLFASDIVPRCRSGPRRCRGHLASASELCLSQLAHTASSVPVRSESASFWSPPRGVSAIVSGLVAPVVVFAHRSRSPPTTFISRVIDISSPPFGSLFIDIVIAFLVSASVYLASAIAHATVITLDPRPSSYIAAHASTSISAAALVVYCRPHPRLRPYALRGLSLPSRPYRLHSLFLLYPPIHDFAVHRRFPFIAHHIIRPSRINYLSFIFTAQHAPARPSKLSRRPPRPFTCSYCSDPGHFIRQCPHVAADIRAGICRHNAHGKIVLPSGLFVPHSFPGPDLRTRIREYQRNIAALASPLSSSVAAASTSSSSSASSSSTTDPRAAIVCDSASQPPPASQTFPADAFQPLSFDSYRLPISSPDQLSHYEPPRTRNLGLPPPTSSRSDLHYTDIPVYSQVIVDAPSAPPFAPDLISASTDPPRSCSSWEDVARYAPVSFHTHLLLPSPSDIPVQSIPLPFPLVVVPRGRSRCH</sequence>
<keyword evidence="2" id="KW-0479">Metal-binding</keyword>
<proteinExistence type="predicted"/>
<dbReference type="SUPFAM" id="SSF57756">
    <property type="entry name" value="Retrovirus zinc finger-like domains"/>
    <property type="match status" value="1"/>
</dbReference>
<evidence type="ECO:0000259" key="5">
    <source>
        <dbReference type="PROSITE" id="PS50158"/>
    </source>
</evidence>
<keyword evidence="4" id="KW-0472">Membrane</keyword>
<keyword evidence="4" id="KW-0812">Transmembrane</keyword>
<feature type="transmembrane region" description="Helical" evidence="4">
    <location>
        <begin position="24"/>
        <end position="43"/>
    </location>
</feature>
<evidence type="ECO:0000256" key="1">
    <source>
        <dbReference type="ARBA" id="ARBA00022664"/>
    </source>
</evidence>
<dbReference type="GO" id="GO:0008270">
    <property type="term" value="F:zinc ion binding"/>
    <property type="evidence" value="ECO:0007669"/>
    <property type="project" value="UniProtKB-KW"/>
</dbReference>
<name>A0AAV9ZQS1_9AGAR</name>
<evidence type="ECO:0000313" key="6">
    <source>
        <dbReference type="EMBL" id="KAK6988920.1"/>
    </source>
</evidence>
<accession>A0AAV9ZQS1</accession>
<keyword evidence="7" id="KW-1185">Reference proteome</keyword>
<dbReference type="GO" id="GO:0006397">
    <property type="term" value="P:mRNA processing"/>
    <property type="evidence" value="ECO:0007669"/>
    <property type="project" value="UniProtKB-KW"/>
</dbReference>
<dbReference type="AlphaFoldDB" id="A0AAV9ZQS1"/>
<keyword evidence="2" id="KW-0862">Zinc</keyword>
<feature type="region of interest" description="Disordered" evidence="3">
    <location>
        <begin position="397"/>
        <end position="422"/>
    </location>
</feature>
<keyword evidence="2" id="KW-0863">Zinc-finger</keyword>
<dbReference type="GO" id="GO:0003676">
    <property type="term" value="F:nucleic acid binding"/>
    <property type="evidence" value="ECO:0007669"/>
    <property type="project" value="InterPro"/>
</dbReference>
<evidence type="ECO:0000256" key="4">
    <source>
        <dbReference type="SAM" id="Phobius"/>
    </source>
</evidence>
<feature type="domain" description="CCHC-type" evidence="5">
    <location>
        <begin position="267"/>
        <end position="281"/>
    </location>
</feature>
<dbReference type="PROSITE" id="PS50158">
    <property type="entry name" value="ZF_CCHC"/>
    <property type="match status" value="1"/>
</dbReference>
<dbReference type="InterPro" id="IPR001878">
    <property type="entry name" value="Znf_CCHC"/>
</dbReference>
<evidence type="ECO:0000256" key="3">
    <source>
        <dbReference type="SAM" id="MobiDB-lite"/>
    </source>
</evidence>
<dbReference type="EMBL" id="JAWWNJ010000118">
    <property type="protein sequence ID" value="KAK6988920.1"/>
    <property type="molecule type" value="Genomic_DNA"/>
</dbReference>